<dbReference type="GO" id="GO:0016020">
    <property type="term" value="C:membrane"/>
    <property type="evidence" value="ECO:0007669"/>
    <property type="project" value="UniProtKB-SubCell"/>
</dbReference>
<evidence type="ECO:0000256" key="4">
    <source>
        <dbReference type="ARBA" id="ARBA00023136"/>
    </source>
</evidence>
<evidence type="ECO:0000256" key="2">
    <source>
        <dbReference type="ARBA" id="ARBA00022692"/>
    </source>
</evidence>
<keyword evidence="4 5" id="KW-0472">Membrane</keyword>
<gene>
    <name evidence="7" type="ORF">PgNI_02602</name>
</gene>
<name>A0A6P8BHF1_PYRGI</name>
<protein>
    <recommendedName>
        <fullName evidence="8">Major facilitator superfamily (MFS) profile domain-containing protein</fullName>
    </recommendedName>
</protein>
<evidence type="ECO:0000313" key="7">
    <source>
        <dbReference type="RefSeq" id="XP_030986728.1"/>
    </source>
</evidence>
<dbReference type="InterPro" id="IPR005828">
    <property type="entry name" value="MFS_sugar_transport-like"/>
</dbReference>
<evidence type="ECO:0000313" key="6">
    <source>
        <dbReference type="Proteomes" id="UP000515153"/>
    </source>
</evidence>
<reference evidence="7" key="3">
    <citation type="submission" date="2025-08" db="UniProtKB">
        <authorList>
            <consortium name="RefSeq"/>
        </authorList>
    </citation>
    <scope>IDENTIFICATION</scope>
    <source>
        <strain evidence="7">NI907</strain>
    </source>
</reference>
<accession>A0A6P8BHF1</accession>
<feature type="transmembrane region" description="Helical" evidence="5">
    <location>
        <begin position="60"/>
        <end position="81"/>
    </location>
</feature>
<evidence type="ECO:0000256" key="5">
    <source>
        <dbReference type="SAM" id="Phobius"/>
    </source>
</evidence>
<dbReference type="PANTHER" id="PTHR48022:SF29">
    <property type="entry name" value="SUGAR TRANSPORTER, PUTATIVE (AFU_ORTHOLOGUE AFUA_6G14500)-RELATED"/>
    <property type="match status" value="1"/>
</dbReference>
<dbReference type="InterPro" id="IPR050360">
    <property type="entry name" value="MFS_Sugar_Transporters"/>
</dbReference>
<dbReference type="GO" id="GO:0005351">
    <property type="term" value="F:carbohydrate:proton symporter activity"/>
    <property type="evidence" value="ECO:0007669"/>
    <property type="project" value="TreeGrafter"/>
</dbReference>
<proteinExistence type="predicted"/>
<sequence>MFAYGPCYNMGNNALTYTYLVELWPYAQRSRGISVQQIFGKAGGFFSTYVNPIAINALDWRYFAIYCGWIAFEFIFIYVMYPETYGRTLEELTFLFEGKEYTDQANTAVQKQLQSDVTTVPKEEKV</sequence>
<organism evidence="6 7">
    <name type="scientific">Pyricularia grisea</name>
    <name type="common">Crabgrass-specific blast fungus</name>
    <name type="synonym">Magnaporthe grisea</name>
    <dbReference type="NCBI Taxonomy" id="148305"/>
    <lineage>
        <taxon>Eukaryota</taxon>
        <taxon>Fungi</taxon>
        <taxon>Dikarya</taxon>
        <taxon>Ascomycota</taxon>
        <taxon>Pezizomycotina</taxon>
        <taxon>Sordariomycetes</taxon>
        <taxon>Sordariomycetidae</taxon>
        <taxon>Magnaporthales</taxon>
        <taxon>Pyriculariaceae</taxon>
        <taxon>Pyricularia</taxon>
    </lineage>
</organism>
<evidence type="ECO:0000256" key="3">
    <source>
        <dbReference type="ARBA" id="ARBA00022989"/>
    </source>
</evidence>
<dbReference type="GeneID" id="41957575"/>
<evidence type="ECO:0008006" key="8">
    <source>
        <dbReference type="Google" id="ProtNLM"/>
    </source>
</evidence>
<reference evidence="7" key="1">
    <citation type="journal article" date="2019" name="Mol. Biol. Evol.">
        <title>Blast fungal genomes show frequent chromosomal changes, gene gains and losses, and effector gene turnover.</title>
        <authorList>
            <person name="Gomez Luciano L.B."/>
            <person name="Jason Tsai I."/>
            <person name="Chuma I."/>
            <person name="Tosa Y."/>
            <person name="Chen Y.H."/>
            <person name="Li J.Y."/>
            <person name="Li M.Y."/>
            <person name="Jade Lu M.Y."/>
            <person name="Nakayashiki H."/>
            <person name="Li W.H."/>
        </authorList>
    </citation>
    <scope>NUCLEOTIDE SEQUENCE</scope>
    <source>
        <strain evidence="7">NI907</strain>
    </source>
</reference>
<dbReference type="AlphaFoldDB" id="A0A6P8BHF1"/>
<comment type="subcellular location">
    <subcellularLocation>
        <location evidence="1">Membrane</location>
        <topology evidence="1">Multi-pass membrane protein</topology>
    </subcellularLocation>
</comment>
<keyword evidence="2 5" id="KW-0812">Transmembrane</keyword>
<reference evidence="7" key="2">
    <citation type="submission" date="2019-10" db="EMBL/GenBank/DDBJ databases">
        <authorList>
            <consortium name="NCBI Genome Project"/>
        </authorList>
    </citation>
    <scope>NUCLEOTIDE SEQUENCE</scope>
    <source>
        <strain evidence="7">NI907</strain>
    </source>
</reference>
<dbReference type="PANTHER" id="PTHR48022">
    <property type="entry name" value="PLASTIDIC GLUCOSE TRANSPORTER 4"/>
    <property type="match status" value="1"/>
</dbReference>
<dbReference type="InterPro" id="IPR036259">
    <property type="entry name" value="MFS_trans_sf"/>
</dbReference>
<dbReference type="RefSeq" id="XP_030986728.1">
    <property type="nucleotide sequence ID" value="XM_031122664.1"/>
</dbReference>
<dbReference type="SUPFAM" id="SSF103473">
    <property type="entry name" value="MFS general substrate transporter"/>
    <property type="match status" value="1"/>
</dbReference>
<dbReference type="KEGG" id="pgri:PgNI_02602"/>
<evidence type="ECO:0000256" key="1">
    <source>
        <dbReference type="ARBA" id="ARBA00004141"/>
    </source>
</evidence>
<dbReference type="Pfam" id="PF00083">
    <property type="entry name" value="Sugar_tr"/>
    <property type="match status" value="1"/>
</dbReference>
<dbReference type="Gene3D" id="1.20.1250.20">
    <property type="entry name" value="MFS general substrate transporter like domains"/>
    <property type="match status" value="1"/>
</dbReference>
<keyword evidence="3 5" id="KW-1133">Transmembrane helix</keyword>
<keyword evidence="6" id="KW-1185">Reference proteome</keyword>
<dbReference type="Proteomes" id="UP000515153">
    <property type="component" value="Unplaced"/>
</dbReference>